<sequence length="154" mass="17881">ATLVITLERNLHNFRIFSPPEIKEITQDPPDERVQYSSSWLLRQWKKVYDDDELEERLNEMKNDEEDHEEKLDELRKDIKKTNDVVHENMAATKTKIENTAACMERKIENTAACLETKIENTAAMETAKIENRLKNIEEMLAQIQAGGILHSGN</sequence>
<keyword evidence="2" id="KW-1185">Reference proteome</keyword>
<dbReference type="EMBL" id="CACRXK020022021">
    <property type="protein sequence ID" value="CAB4036424.1"/>
    <property type="molecule type" value="Genomic_DNA"/>
</dbReference>
<evidence type="ECO:0000313" key="1">
    <source>
        <dbReference type="EMBL" id="CAB4036424.1"/>
    </source>
</evidence>
<gene>
    <name evidence="1" type="ORF">PACLA_8A088325</name>
</gene>
<accession>A0A7D9JWK7</accession>
<organism evidence="1 2">
    <name type="scientific">Paramuricea clavata</name>
    <name type="common">Red gorgonian</name>
    <name type="synonym">Violescent sea-whip</name>
    <dbReference type="NCBI Taxonomy" id="317549"/>
    <lineage>
        <taxon>Eukaryota</taxon>
        <taxon>Metazoa</taxon>
        <taxon>Cnidaria</taxon>
        <taxon>Anthozoa</taxon>
        <taxon>Octocorallia</taxon>
        <taxon>Malacalcyonacea</taxon>
        <taxon>Plexauridae</taxon>
        <taxon>Paramuricea</taxon>
    </lineage>
</organism>
<proteinExistence type="predicted"/>
<evidence type="ECO:0000313" key="2">
    <source>
        <dbReference type="Proteomes" id="UP001152795"/>
    </source>
</evidence>
<dbReference type="AlphaFoldDB" id="A0A7D9JWK7"/>
<name>A0A7D9JWK7_PARCT</name>
<comment type="caution">
    <text evidence="1">The sequence shown here is derived from an EMBL/GenBank/DDBJ whole genome shotgun (WGS) entry which is preliminary data.</text>
</comment>
<feature type="non-terminal residue" evidence="1">
    <location>
        <position position="154"/>
    </location>
</feature>
<protein>
    <submittedName>
        <fullName evidence="1">Uncharacterized protein</fullName>
    </submittedName>
</protein>
<dbReference type="Proteomes" id="UP001152795">
    <property type="component" value="Unassembled WGS sequence"/>
</dbReference>
<reference evidence="1" key="1">
    <citation type="submission" date="2020-04" db="EMBL/GenBank/DDBJ databases">
        <authorList>
            <person name="Alioto T."/>
            <person name="Alioto T."/>
            <person name="Gomez Garrido J."/>
        </authorList>
    </citation>
    <scope>NUCLEOTIDE SEQUENCE</scope>
    <source>
        <strain evidence="1">A484AB</strain>
    </source>
</reference>